<name>A0A183AYE2_9TREM</name>
<dbReference type="Proteomes" id="UP000272942">
    <property type="component" value="Unassembled WGS sequence"/>
</dbReference>
<accession>A0A183AYE2</accession>
<protein>
    <submittedName>
        <fullName evidence="3">PK_Tyr_Ser-Thr domain-containing protein</fullName>
    </submittedName>
</protein>
<reference evidence="3" key="1">
    <citation type="submission" date="2016-06" db="UniProtKB">
        <authorList>
            <consortium name="WormBaseParasite"/>
        </authorList>
    </citation>
    <scope>IDENTIFICATION</scope>
</reference>
<reference evidence="1 2" key="2">
    <citation type="submission" date="2018-11" db="EMBL/GenBank/DDBJ databases">
        <authorList>
            <consortium name="Pathogen Informatics"/>
        </authorList>
    </citation>
    <scope>NUCLEOTIDE SEQUENCE [LARGE SCALE GENOMIC DNA]</scope>
    <source>
        <strain evidence="1 2">Egypt</strain>
    </source>
</reference>
<dbReference type="WBParaSite" id="ECPE_0001201201-mRNA-1">
    <property type="protein sequence ID" value="ECPE_0001201201-mRNA-1"/>
    <property type="gene ID" value="ECPE_0001201201"/>
</dbReference>
<keyword evidence="2" id="KW-1185">Reference proteome</keyword>
<dbReference type="EMBL" id="UZAN01051910">
    <property type="protein sequence ID" value="VDP89190.1"/>
    <property type="molecule type" value="Genomic_DNA"/>
</dbReference>
<evidence type="ECO:0000313" key="3">
    <source>
        <dbReference type="WBParaSite" id="ECPE_0001201201-mRNA-1"/>
    </source>
</evidence>
<gene>
    <name evidence="1" type="ORF">ECPE_LOCUS11977</name>
</gene>
<dbReference type="OrthoDB" id="10628486at2759"/>
<evidence type="ECO:0000313" key="2">
    <source>
        <dbReference type="Proteomes" id="UP000272942"/>
    </source>
</evidence>
<proteinExistence type="predicted"/>
<sequence>MTHCWVFDPHNRPTFHDLCVLLGPRFGDEEFRAASFFYSGDVPVPDPATVSTTGPMSTHIPAVRRGPCISRNAHIRSGSETTNAVQPTHHPFHSIRNPDHMAFTDEDDTEQLNKREISIH</sequence>
<dbReference type="AlphaFoldDB" id="A0A183AYE2"/>
<organism evidence="3">
    <name type="scientific">Echinostoma caproni</name>
    <dbReference type="NCBI Taxonomy" id="27848"/>
    <lineage>
        <taxon>Eukaryota</taxon>
        <taxon>Metazoa</taxon>
        <taxon>Spiralia</taxon>
        <taxon>Lophotrochozoa</taxon>
        <taxon>Platyhelminthes</taxon>
        <taxon>Trematoda</taxon>
        <taxon>Digenea</taxon>
        <taxon>Plagiorchiida</taxon>
        <taxon>Echinostomata</taxon>
        <taxon>Echinostomatoidea</taxon>
        <taxon>Echinostomatidae</taxon>
        <taxon>Echinostoma</taxon>
    </lineage>
</organism>
<evidence type="ECO:0000313" key="1">
    <source>
        <dbReference type="EMBL" id="VDP89190.1"/>
    </source>
</evidence>